<evidence type="ECO:0000256" key="2">
    <source>
        <dbReference type="ARBA" id="ARBA00022692"/>
    </source>
</evidence>
<evidence type="ECO:0000313" key="7">
    <source>
        <dbReference type="EMBL" id="KAJ4731917.1"/>
    </source>
</evidence>
<keyword evidence="1" id="KW-0602">Photosynthesis</keyword>
<organism evidence="7 9">
    <name type="scientific">Rhynchospora pubera</name>
    <dbReference type="NCBI Taxonomy" id="906938"/>
    <lineage>
        <taxon>Eukaryota</taxon>
        <taxon>Viridiplantae</taxon>
        <taxon>Streptophyta</taxon>
        <taxon>Embryophyta</taxon>
        <taxon>Tracheophyta</taxon>
        <taxon>Spermatophyta</taxon>
        <taxon>Magnoliopsida</taxon>
        <taxon>Liliopsida</taxon>
        <taxon>Poales</taxon>
        <taxon>Cyperaceae</taxon>
        <taxon>Cyperoideae</taxon>
        <taxon>Rhynchosporeae</taxon>
        <taxon>Rhynchospora</taxon>
    </lineage>
</organism>
<feature type="transmembrane region" description="Helical" evidence="6">
    <location>
        <begin position="86"/>
        <end position="110"/>
    </location>
</feature>
<sequence>MACASAFTPTLAAPTVAQRRVATGAFAPLVGPVRPVKARAARVVVKASLKEKALTGATAAALTAAMMVPEIAEAADSGLSPSLKNFLLSIVSGGVVLGVIFGAVIAVANFDPVKRT</sequence>
<evidence type="ECO:0000256" key="3">
    <source>
        <dbReference type="ARBA" id="ARBA00022989"/>
    </source>
</evidence>
<protein>
    <submittedName>
        <fullName evidence="7">Photosystem II subunit X</fullName>
    </submittedName>
</protein>
<keyword evidence="9" id="KW-1185">Reference proteome</keyword>
<reference evidence="7" key="1">
    <citation type="submission" date="2022-08" db="EMBL/GenBank/DDBJ databases">
        <authorList>
            <person name="Marques A."/>
        </authorList>
    </citation>
    <scope>NUCLEOTIDE SEQUENCE</scope>
    <source>
        <strain evidence="7">RhyPub2mFocal</strain>
        <tissue evidence="7">Leaves</tissue>
    </source>
</reference>
<keyword evidence="2 6" id="KW-0812">Transmembrane</keyword>
<dbReference type="PANTHER" id="PTHR34455:SF1">
    <property type="entry name" value="OS07G0673550 PROTEIN"/>
    <property type="match status" value="1"/>
</dbReference>
<dbReference type="AlphaFoldDB" id="A0AAV8AMN3"/>
<evidence type="ECO:0000313" key="8">
    <source>
        <dbReference type="EMBL" id="KAJ4814542.1"/>
    </source>
</evidence>
<evidence type="ECO:0000256" key="5">
    <source>
        <dbReference type="ARBA" id="ARBA00023276"/>
    </source>
</evidence>
<accession>A0AAV8AMN3</accession>
<evidence type="ECO:0000313" key="9">
    <source>
        <dbReference type="Proteomes" id="UP001140206"/>
    </source>
</evidence>
<proteinExistence type="predicted"/>
<comment type="caution">
    <text evidence="7">The sequence shown here is derived from an EMBL/GenBank/DDBJ whole genome shotgun (WGS) entry which is preliminary data.</text>
</comment>
<keyword evidence="5" id="KW-0604">Photosystem II</keyword>
<dbReference type="Pfam" id="PF06596">
    <property type="entry name" value="PsbX"/>
    <property type="match status" value="1"/>
</dbReference>
<keyword evidence="4 6" id="KW-0472">Membrane</keyword>
<dbReference type="Gene3D" id="1.20.5.510">
    <property type="entry name" value="Single helix bin"/>
    <property type="match status" value="1"/>
</dbReference>
<name>A0AAV8AMN3_9POAL</name>
<dbReference type="InterPro" id="IPR009518">
    <property type="entry name" value="PSII_PsbX"/>
</dbReference>
<dbReference type="GO" id="GO:0009523">
    <property type="term" value="C:photosystem II"/>
    <property type="evidence" value="ECO:0007669"/>
    <property type="project" value="UniProtKB-KW"/>
</dbReference>
<evidence type="ECO:0000256" key="6">
    <source>
        <dbReference type="SAM" id="Phobius"/>
    </source>
</evidence>
<dbReference type="GO" id="GO:0015979">
    <property type="term" value="P:photosynthesis"/>
    <property type="evidence" value="ECO:0007669"/>
    <property type="project" value="UniProtKB-KW"/>
</dbReference>
<evidence type="ECO:0000256" key="4">
    <source>
        <dbReference type="ARBA" id="ARBA00023136"/>
    </source>
</evidence>
<gene>
    <name evidence="7" type="ORF">LUZ62_009014</name>
    <name evidence="8" type="ORF">LUZ62_027108</name>
</gene>
<dbReference type="PANTHER" id="PTHR34455">
    <property type="entry name" value="OS07G0673550 PROTEIN"/>
    <property type="match status" value="1"/>
</dbReference>
<dbReference type="EMBL" id="JAMFTS010000001">
    <property type="protein sequence ID" value="KAJ4814542.1"/>
    <property type="molecule type" value="Genomic_DNA"/>
</dbReference>
<keyword evidence="3 6" id="KW-1133">Transmembrane helix</keyword>
<evidence type="ECO:0000256" key="1">
    <source>
        <dbReference type="ARBA" id="ARBA00022531"/>
    </source>
</evidence>
<dbReference type="EMBL" id="JAMFTS010006725">
    <property type="protein sequence ID" value="KAJ4731917.1"/>
    <property type="molecule type" value="Genomic_DNA"/>
</dbReference>
<dbReference type="Proteomes" id="UP001140206">
    <property type="component" value="Chromosome 1"/>
</dbReference>